<dbReference type="SUPFAM" id="SSF101936">
    <property type="entry name" value="DNA-binding pseudobarrel domain"/>
    <property type="match status" value="2"/>
</dbReference>
<dbReference type="InterPro" id="IPR015300">
    <property type="entry name" value="DNA-bd_pseudobarrel_sf"/>
</dbReference>
<dbReference type="Proteomes" id="UP000002051">
    <property type="component" value="Chromosome 3"/>
</dbReference>
<comment type="subcellular location">
    <subcellularLocation>
        <location evidence="1">Nucleus</location>
    </subcellularLocation>
</comment>
<evidence type="ECO:0000313" key="8">
    <source>
        <dbReference type="Proteomes" id="UP000002051"/>
    </source>
</evidence>
<dbReference type="EMBL" id="CM001219">
    <property type="protein sequence ID" value="AES71119.1"/>
    <property type="molecule type" value="Genomic_DNA"/>
</dbReference>
<dbReference type="GO" id="GO:0005634">
    <property type="term" value="C:nucleus"/>
    <property type="evidence" value="ECO:0007669"/>
    <property type="project" value="UniProtKB-SubCell"/>
</dbReference>
<evidence type="ECO:0000256" key="3">
    <source>
        <dbReference type="ARBA" id="ARBA00023125"/>
    </source>
</evidence>
<dbReference type="HOGENOM" id="CLU_089100_0_0_1"/>
<dbReference type="GO" id="GO:0003677">
    <property type="term" value="F:DNA binding"/>
    <property type="evidence" value="ECO:0007669"/>
    <property type="project" value="UniProtKB-KW"/>
</dbReference>
<dbReference type="AlphaFoldDB" id="G7JB67"/>
<keyword evidence="5" id="KW-0539">Nucleus</keyword>
<sequence length="283" mass="32332">MKKYELKSAAAAVSTTSIRVSGPLVKNPLSDLDKAINKLRLKYRSYIVEYDIDVGAVCLPNMFGGDFGDQIGRYAILTDPKSNKFEVLVDRVNGAFFLTKGWKAIRDFYGINLGAWITLVFVGDGQFDIQLTDRFHKSIPYPVFDPPMHFLLDKMNLQATFDDYLPPITSLLAYHHNITDMVLEFKKKLTEYDVTKGCMILLYTGNVPQMLDTLLTTVNIIDDCGNRWVCELTFATFPYEHFKIGRRWNRFVEARRLREGVKIRGGAPMVGSHDTIYLDVIYN</sequence>
<keyword evidence="8" id="KW-1185">Reference proteome</keyword>
<keyword evidence="2" id="KW-0805">Transcription regulation</keyword>
<evidence type="ECO:0008006" key="9">
    <source>
        <dbReference type="Google" id="ProtNLM"/>
    </source>
</evidence>
<protein>
    <recommendedName>
        <fullName evidence="9">DNA-binding pseudobarrel domain-containing protein</fullName>
    </recommendedName>
</protein>
<evidence type="ECO:0000313" key="7">
    <source>
        <dbReference type="EnsemblPlants" id="AES71119"/>
    </source>
</evidence>
<reference evidence="6 8" key="2">
    <citation type="journal article" date="2014" name="BMC Genomics">
        <title>An improved genome release (version Mt4.0) for the model legume Medicago truncatula.</title>
        <authorList>
            <person name="Tang H."/>
            <person name="Krishnakumar V."/>
            <person name="Bidwell S."/>
            <person name="Rosen B."/>
            <person name="Chan A."/>
            <person name="Zhou S."/>
            <person name="Gentzbittel L."/>
            <person name="Childs K.L."/>
            <person name="Yandell M."/>
            <person name="Gundlach H."/>
            <person name="Mayer K.F."/>
            <person name="Schwartz D.C."/>
            <person name="Town C.D."/>
        </authorList>
    </citation>
    <scope>GENOME REANNOTATION</scope>
    <source>
        <strain evidence="7 8">cv. Jemalong A17</strain>
    </source>
</reference>
<evidence type="ECO:0000256" key="1">
    <source>
        <dbReference type="ARBA" id="ARBA00004123"/>
    </source>
</evidence>
<name>G7JB67_MEDTR</name>
<evidence type="ECO:0000256" key="4">
    <source>
        <dbReference type="ARBA" id="ARBA00023163"/>
    </source>
</evidence>
<dbReference type="Gene3D" id="2.40.330.10">
    <property type="entry name" value="DNA-binding pseudobarrel domain"/>
    <property type="match status" value="2"/>
</dbReference>
<keyword evidence="4" id="KW-0804">Transcription</keyword>
<gene>
    <name evidence="6" type="ordered locus">MTR_3g070250</name>
</gene>
<proteinExistence type="predicted"/>
<reference evidence="6 8" key="1">
    <citation type="journal article" date="2011" name="Nature">
        <title>The Medicago genome provides insight into the evolution of rhizobial symbioses.</title>
        <authorList>
            <person name="Young N.D."/>
            <person name="Debelle F."/>
            <person name="Oldroyd G.E."/>
            <person name="Geurts R."/>
            <person name="Cannon S.B."/>
            <person name="Udvardi M.K."/>
            <person name="Benedito V.A."/>
            <person name="Mayer K.F."/>
            <person name="Gouzy J."/>
            <person name="Schoof H."/>
            <person name="Van de Peer Y."/>
            <person name="Proost S."/>
            <person name="Cook D.R."/>
            <person name="Meyers B.C."/>
            <person name="Spannagl M."/>
            <person name="Cheung F."/>
            <person name="De Mita S."/>
            <person name="Krishnakumar V."/>
            <person name="Gundlach H."/>
            <person name="Zhou S."/>
            <person name="Mudge J."/>
            <person name="Bharti A.K."/>
            <person name="Murray J.D."/>
            <person name="Naoumkina M.A."/>
            <person name="Rosen B."/>
            <person name="Silverstein K.A."/>
            <person name="Tang H."/>
            <person name="Rombauts S."/>
            <person name="Zhao P.X."/>
            <person name="Zhou P."/>
            <person name="Barbe V."/>
            <person name="Bardou P."/>
            <person name="Bechner M."/>
            <person name="Bellec A."/>
            <person name="Berger A."/>
            <person name="Berges H."/>
            <person name="Bidwell S."/>
            <person name="Bisseling T."/>
            <person name="Choisne N."/>
            <person name="Couloux A."/>
            <person name="Denny R."/>
            <person name="Deshpande S."/>
            <person name="Dai X."/>
            <person name="Doyle J.J."/>
            <person name="Dudez A.M."/>
            <person name="Farmer A.D."/>
            <person name="Fouteau S."/>
            <person name="Franken C."/>
            <person name="Gibelin C."/>
            <person name="Gish J."/>
            <person name="Goldstein S."/>
            <person name="Gonzalez A.J."/>
            <person name="Green P.J."/>
            <person name="Hallab A."/>
            <person name="Hartog M."/>
            <person name="Hua A."/>
            <person name="Humphray S.J."/>
            <person name="Jeong D.H."/>
            <person name="Jing Y."/>
            <person name="Jocker A."/>
            <person name="Kenton S.M."/>
            <person name="Kim D.J."/>
            <person name="Klee K."/>
            <person name="Lai H."/>
            <person name="Lang C."/>
            <person name="Lin S."/>
            <person name="Macmil S.L."/>
            <person name="Magdelenat G."/>
            <person name="Matthews L."/>
            <person name="McCorrison J."/>
            <person name="Monaghan E.L."/>
            <person name="Mun J.H."/>
            <person name="Najar F.Z."/>
            <person name="Nicholson C."/>
            <person name="Noirot C."/>
            <person name="O'Bleness M."/>
            <person name="Paule C.R."/>
            <person name="Poulain J."/>
            <person name="Prion F."/>
            <person name="Qin B."/>
            <person name="Qu C."/>
            <person name="Retzel E.F."/>
            <person name="Riddle C."/>
            <person name="Sallet E."/>
            <person name="Samain S."/>
            <person name="Samson N."/>
            <person name="Sanders I."/>
            <person name="Saurat O."/>
            <person name="Scarpelli C."/>
            <person name="Schiex T."/>
            <person name="Segurens B."/>
            <person name="Severin A.J."/>
            <person name="Sherrier D.J."/>
            <person name="Shi R."/>
            <person name="Sims S."/>
            <person name="Singer S.R."/>
            <person name="Sinharoy S."/>
            <person name="Sterck L."/>
            <person name="Viollet A."/>
            <person name="Wang B.B."/>
            <person name="Wang K."/>
            <person name="Wang M."/>
            <person name="Wang X."/>
            <person name="Warfsmann J."/>
            <person name="Weissenbach J."/>
            <person name="White D.D."/>
            <person name="White J.D."/>
            <person name="Wiley G.B."/>
            <person name="Wincker P."/>
            <person name="Xing Y."/>
            <person name="Yang L."/>
            <person name="Yao Z."/>
            <person name="Ying F."/>
            <person name="Zhai J."/>
            <person name="Zhou L."/>
            <person name="Zuber A."/>
            <person name="Denarie J."/>
            <person name="Dixon R.A."/>
            <person name="May G.D."/>
            <person name="Schwartz D.C."/>
            <person name="Rogers J."/>
            <person name="Quetier F."/>
            <person name="Town C.D."/>
            <person name="Roe B.A."/>
        </authorList>
    </citation>
    <scope>NUCLEOTIDE SEQUENCE [LARGE SCALE GENOMIC DNA]</scope>
    <source>
        <strain evidence="6">A17</strain>
        <strain evidence="7 8">cv. Jemalong A17</strain>
    </source>
</reference>
<evidence type="ECO:0000313" key="6">
    <source>
        <dbReference type="EMBL" id="AES71119.1"/>
    </source>
</evidence>
<dbReference type="EnsemblPlants" id="AES71119">
    <property type="protein sequence ID" value="AES71119"/>
    <property type="gene ID" value="MTR_3g070250"/>
</dbReference>
<evidence type="ECO:0000256" key="5">
    <source>
        <dbReference type="ARBA" id="ARBA00023242"/>
    </source>
</evidence>
<keyword evidence="3" id="KW-0238">DNA-binding</keyword>
<organism evidence="6 8">
    <name type="scientific">Medicago truncatula</name>
    <name type="common">Barrel medic</name>
    <name type="synonym">Medicago tribuloides</name>
    <dbReference type="NCBI Taxonomy" id="3880"/>
    <lineage>
        <taxon>Eukaryota</taxon>
        <taxon>Viridiplantae</taxon>
        <taxon>Streptophyta</taxon>
        <taxon>Embryophyta</taxon>
        <taxon>Tracheophyta</taxon>
        <taxon>Spermatophyta</taxon>
        <taxon>Magnoliopsida</taxon>
        <taxon>eudicotyledons</taxon>
        <taxon>Gunneridae</taxon>
        <taxon>Pentapetalae</taxon>
        <taxon>rosids</taxon>
        <taxon>fabids</taxon>
        <taxon>Fabales</taxon>
        <taxon>Fabaceae</taxon>
        <taxon>Papilionoideae</taxon>
        <taxon>50 kb inversion clade</taxon>
        <taxon>NPAAA clade</taxon>
        <taxon>Hologalegina</taxon>
        <taxon>IRL clade</taxon>
        <taxon>Trifolieae</taxon>
        <taxon>Medicago</taxon>
    </lineage>
</organism>
<evidence type="ECO:0000256" key="2">
    <source>
        <dbReference type="ARBA" id="ARBA00023015"/>
    </source>
</evidence>
<reference evidence="7" key="3">
    <citation type="submission" date="2015-04" db="UniProtKB">
        <authorList>
            <consortium name="EnsemblPlants"/>
        </authorList>
    </citation>
    <scope>IDENTIFICATION</scope>
    <source>
        <strain evidence="7">cv. Jemalong A17</strain>
    </source>
</reference>
<accession>G7JB67</accession>
<dbReference type="PaxDb" id="3880-AES71119"/>